<evidence type="ECO:0000313" key="3">
    <source>
        <dbReference type="Proteomes" id="UP000886611"/>
    </source>
</evidence>
<evidence type="ECO:0000313" key="2">
    <source>
        <dbReference type="EMBL" id="KAG2462112.1"/>
    </source>
</evidence>
<reference evidence="2 3" key="1">
    <citation type="journal article" date="2021" name="Cell">
        <title>Tracing the genetic footprints of vertebrate landing in non-teleost ray-finned fishes.</title>
        <authorList>
            <person name="Bi X."/>
            <person name="Wang K."/>
            <person name="Yang L."/>
            <person name="Pan H."/>
            <person name="Jiang H."/>
            <person name="Wei Q."/>
            <person name="Fang M."/>
            <person name="Yu H."/>
            <person name="Zhu C."/>
            <person name="Cai Y."/>
            <person name="He Y."/>
            <person name="Gan X."/>
            <person name="Zeng H."/>
            <person name="Yu D."/>
            <person name="Zhu Y."/>
            <person name="Jiang H."/>
            <person name="Qiu Q."/>
            <person name="Yang H."/>
            <person name="Zhang Y.E."/>
            <person name="Wang W."/>
            <person name="Zhu M."/>
            <person name="He S."/>
            <person name="Zhang G."/>
        </authorList>
    </citation>
    <scope>NUCLEOTIDE SEQUENCE [LARGE SCALE GENOMIC DNA]</scope>
    <source>
        <strain evidence="2">Bchr_013</strain>
    </source>
</reference>
<dbReference type="AlphaFoldDB" id="A0A8X7X5D5"/>
<name>A0A8X7X5D5_POLSE</name>
<proteinExistence type="predicted"/>
<organism evidence="2 3">
    <name type="scientific">Polypterus senegalus</name>
    <name type="common">Senegal bichir</name>
    <dbReference type="NCBI Taxonomy" id="55291"/>
    <lineage>
        <taxon>Eukaryota</taxon>
        <taxon>Metazoa</taxon>
        <taxon>Chordata</taxon>
        <taxon>Craniata</taxon>
        <taxon>Vertebrata</taxon>
        <taxon>Euteleostomi</taxon>
        <taxon>Actinopterygii</taxon>
        <taxon>Polypteriformes</taxon>
        <taxon>Polypteridae</taxon>
        <taxon>Polypterus</taxon>
    </lineage>
</organism>
<gene>
    <name evidence="2" type="primary">Mep</name>
    <name evidence="2" type="ORF">GTO96_0000057</name>
</gene>
<keyword evidence="3" id="KW-1185">Reference proteome</keyword>
<dbReference type="Proteomes" id="UP000886611">
    <property type="component" value="Unassembled WGS sequence"/>
</dbReference>
<dbReference type="SMART" id="SM01351">
    <property type="entry name" value="Aspzincin_M35"/>
    <property type="match status" value="1"/>
</dbReference>
<dbReference type="InterPro" id="IPR029463">
    <property type="entry name" value="Lys_MEP"/>
</dbReference>
<protein>
    <submittedName>
        <fullName evidence="2">PLMP metalloendopeptidase</fullName>
    </submittedName>
</protein>
<sequence>MRKEGAPMTGEKATSAEEARRAALDIVEDALKKNFYGFPIRFVHTCSELVDPYKFCAIPTEQFLRDLLKTLREIRFEENDSPRFRNTFAYVNPDDETRTVYLCKQFWGAPDDLRKDSKPGTLIHEVSHFLGTKDISYKNVYVEVHESYGLLMGKRGAIEEKGEVYTAQEVARVNANSLEYEFETIINHQGRYENGSYTCCGELSRNSVCRHRETGHYHLHERFAKAAP</sequence>
<dbReference type="SUPFAM" id="SSF55486">
    <property type="entry name" value="Metalloproteases ('zincins'), catalytic domain"/>
    <property type="match status" value="1"/>
</dbReference>
<comment type="caution">
    <text evidence="2">The sequence shown here is derived from an EMBL/GenBank/DDBJ whole genome shotgun (WGS) entry which is preliminary data.</text>
</comment>
<dbReference type="GO" id="GO:0004222">
    <property type="term" value="F:metalloendopeptidase activity"/>
    <property type="evidence" value="ECO:0007669"/>
    <property type="project" value="InterPro"/>
</dbReference>
<feature type="domain" description="Lysine-specific metallo-endopeptidase" evidence="1">
    <location>
        <begin position="47"/>
        <end position="183"/>
    </location>
</feature>
<evidence type="ECO:0000259" key="1">
    <source>
        <dbReference type="SMART" id="SM01351"/>
    </source>
</evidence>
<feature type="non-terminal residue" evidence="2">
    <location>
        <position position="228"/>
    </location>
</feature>
<dbReference type="EMBL" id="JAATIS010004040">
    <property type="protein sequence ID" value="KAG2462112.1"/>
    <property type="molecule type" value="Genomic_DNA"/>
</dbReference>
<dbReference type="InterPro" id="IPR024079">
    <property type="entry name" value="MetalloPept_cat_dom_sf"/>
</dbReference>
<dbReference type="Gene3D" id="3.40.390.10">
    <property type="entry name" value="Collagenase (Catalytic Domain)"/>
    <property type="match status" value="1"/>
</dbReference>
<feature type="non-terminal residue" evidence="2">
    <location>
        <position position="1"/>
    </location>
</feature>
<dbReference type="Pfam" id="PF14521">
    <property type="entry name" value="Aspzincin_M35"/>
    <property type="match status" value="1"/>
</dbReference>
<accession>A0A8X7X5D5</accession>